<dbReference type="Gene3D" id="1.10.287.1890">
    <property type="match status" value="1"/>
</dbReference>
<protein>
    <submittedName>
        <fullName evidence="1">tRNA (Adenine(22)-N(1))-methyltransferase TrmK</fullName>
    </submittedName>
</protein>
<proteinExistence type="predicted"/>
<feature type="non-terminal residue" evidence="1">
    <location>
        <position position="1"/>
    </location>
</feature>
<reference evidence="1" key="1">
    <citation type="submission" date="2022-02" db="EMBL/GenBank/DDBJ databases">
        <title>Crop Bioprotection Bacillus Genome Sequencing.</title>
        <authorList>
            <person name="Dunlap C."/>
        </authorList>
    </citation>
    <scope>NUCLEOTIDE SEQUENCE</scope>
    <source>
        <strain evidence="1">98-1</strain>
    </source>
</reference>
<comment type="caution">
    <text evidence="1">The sequence shown here is derived from an EMBL/GenBank/DDBJ whole genome shotgun (WGS) entry which is preliminary data.</text>
</comment>
<name>A0AAP3FXL2_BACVA</name>
<dbReference type="AlphaFoldDB" id="A0AAP3FXL2"/>
<gene>
    <name evidence="1" type="ORF">MOC71_21430</name>
</gene>
<evidence type="ECO:0000313" key="1">
    <source>
        <dbReference type="EMBL" id="MCY8319205.1"/>
    </source>
</evidence>
<accession>A0AAP3FXL2</accession>
<dbReference type="Proteomes" id="UP001067121">
    <property type="component" value="Unassembled WGS sequence"/>
</dbReference>
<dbReference type="EMBL" id="JALAOH010000147">
    <property type="protein sequence ID" value="MCY8319205.1"/>
    <property type="molecule type" value="Genomic_DNA"/>
</dbReference>
<sequence length="55" mass="6465">KEKNAVFLKKWTQELQHTQGIYEQISRAAATEQNKQKLKELADRMELLKEVIDHG</sequence>
<organism evidence="1 2">
    <name type="scientific">Bacillus vallismortis</name>
    <dbReference type="NCBI Taxonomy" id="72361"/>
    <lineage>
        <taxon>Bacteria</taxon>
        <taxon>Bacillati</taxon>
        <taxon>Bacillota</taxon>
        <taxon>Bacilli</taxon>
        <taxon>Bacillales</taxon>
        <taxon>Bacillaceae</taxon>
        <taxon>Bacillus</taxon>
    </lineage>
</organism>
<evidence type="ECO:0000313" key="2">
    <source>
        <dbReference type="Proteomes" id="UP001067121"/>
    </source>
</evidence>